<evidence type="ECO:0000313" key="8">
    <source>
        <dbReference type="EMBL" id="PLB51374.1"/>
    </source>
</evidence>
<dbReference type="InterPro" id="IPR036864">
    <property type="entry name" value="Zn2-C6_fun-type_DNA-bd_sf"/>
</dbReference>
<dbReference type="SMART" id="SM00066">
    <property type="entry name" value="GAL4"/>
    <property type="match status" value="1"/>
</dbReference>
<evidence type="ECO:0000256" key="5">
    <source>
        <dbReference type="ARBA" id="ARBA00023242"/>
    </source>
</evidence>
<keyword evidence="2" id="KW-0805">Transcription regulation</keyword>
<evidence type="ECO:0000256" key="1">
    <source>
        <dbReference type="ARBA" id="ARBA00022723"/>
    </source>
</evidence>
<reference evidence="8 9" key="1">
    <citation type="submission" date="2016-12" db="EMBL/GenBank/DDBJ databases">
        <title>The genomes of Aspergillus section Nigri reveals drivers in fungal speciation.</title>
        <authorList>
            <consortium name="DOE Joint Genome Institute"/>
            <person name="Vesth T.C."/>
            <person name="Nybo J."/>
            <person name="Theobald S."/>
            <person name="Brandl J."/>
            <person name="Frisvad J.C."/>
            <person name="Nielsen K.F."/>
            <person name="Lyhne E.K."/>
            <person name="Kogle M.E."/>
            <person name="Kuo A."/>
            <person name="Riley R."/>
            <person name="Clum A."/>
            <person name="Nolan M."/>
            <person name="Lipzen A."/>
            <person name="Salamov A."/>
            <person name="Henrissat B."/>
            <person name="Wiebenga A."/>
            <person name="De Vries R.P."/>
            <person name="Grigoriev I.V."/>
            <person name="Mortensen U.H."/>
            <person name="Andersen M.R."/>
            <person name="Baker S.E."/>
        </authorList>
    </citation>
    <scope>NUCLEOTIDE SEQUENCE [LARGE SCALE GENOMIC DNA]</scope>
    <source>
        <strain evidence="8 9">IBT 23096</strain>
    </source>
</reference>
<dbReference type="SUPFAM" id="SSF57701">
    <property type="entry name" value="Zn2/Cys6 DNA-binding domain"/>
    <property type="match status" value="1"/>
</dbReference>
<dbReference type="PANTHER" id="PTHR47424:SF3">
    <property type="entry name" value="REGULATORY PROTEIN GAL4"/>
    <property type="match status" value="1"/>
</dbReference>
<dbReference type="EMBL" id="MSFO01000003">
    <property type="protein sequence ID" value="PLB51374.1"/>
    <property type="molecule type" value="Genomic_DNA"/>
</dbReference>
<keyword evidence="9" id="KW-1185">Reference proteome</keyword>
<dbReference type="InterPro" id="IPR007219">
    <property type="entry name" value="XnlR_reg_dom"/>
</dbReference>
<dbReference type="VEuPathDB" id="FungiDB:P170DRAFT_353304"/>
<dbReference type="RefSeq" id="XP_024706676.1">
    <property type="nucleotide sequence ID" value="XM_024843973.1"/>
</dbReference>
<dbReference type="Gene3D" id="4.10.240.10">
    <property type="entry name" value="Zn(2)-C6 fungal-type DNA-binding domain"/>
    <property type="match status" value="1"/>
</dbReference>
<organism evidence="8 9">
    <name type="scientific">Aspergillus steynii IBT 23096</name>
    <dbReference type="NCBI Taxonomy" id="1392250"/>
    <lineage>
        <taxon>Eukaryota</taxon>
        <taxon>Fungi</taxon>
        <taxon>Dikarya</taxon>
        <taxon>Ascomycota</taxon>
        <taxon>Pezizomycotina</taxon>
        <taxon>Eurotiomycetes</taxon>
        <taxon>Eurotiomycetidae</taxon>
        <taxon>Eurotiales</taxon>
        <taxon>Aspergillaceae</taxon>
        <taxon>Aspergillus</taxon>
        <taxon>Aspergillus subgen. Circumdati</taxon>
    </lineage>
</organism>
<dbReference type="Pfam" id="PF04082">
    <property type="entry name" value="Fungal_trans"/>
    <property type="match status" value="1"/>
</dbReference>
<keyword evidence="5" id="KW-0539">Nucleus</keyword>
<dbReference type="InterPro" id="IPR051127">
    <property type="entry name" value="Fungal_SecMet_Regulators"/>
</dbReference>
<dbReference type="InterPro" id="IPR001138">
    <property type="entry name" value="Zn2Cys6_DnaBD"/>
</dbReference>
<dbReference type="SMART" id="SM00906">
    <property type="entry name" value="Fungal_trans"/>
    <property type="match status" value="1"/>
</dbReference>
<dbReference type="GO" id="GO:0000981">
    <property type="term" value="F:DNA-binding transcription factor activity, RNA polymerase II-specific"/>
    <property type="evidence" value="ECO:0007669"/>
    <property type="project" value="InterPro"/>
</dbReference>
<dbReference type="GO" id="GO:0005634">
    <property type="term" value="C:nucleus"/>
    <property type="evidence" value="ECO:0007669"/>
    <property type="project" value="TreeGrafter"/>
</dbReference>
<dbReference type="PROSITE" id="PS00463">
    <property type="entry name" value="ZN2_CY6_FUNGAL_1"/>
    <property type="match status" value="1"/>
</dbReference>
<evidence type="ECO:0000256" key="3">
    <source>
        <dbReference type="ARBA" id="ARBA00023125"/>
    </source>
</evidence>
<dbReference type="Pfam" id="PF00172">
    <property type="entry name" value="Zn_clus"/>
    <property type="match status" value="1"/>
</dbReference>
<gene>
    <name evidence="8" type="ORF">P170DRAFT_353304</name>
</gene>
<keyword evidence="1" id="KW-0479">Metal-binding</keyword>
<evidence type="ECO:0000256" key="2">
    <source>
        <dbReference type="ARBA" id="ARBA00023015"/>
    </source>
</evidence>
<dbReference type="CDD" id="cd12148">
    <property type="entry name" value="fungal_TF_MHR"/>
    <property type="match status" value="1"/>
</dbReference>
<dbReference type="OrthoDB" id="424974at2759"/>
<dbReference type="GO" id="GO:0000435">
    <property type="term" value="P:positive regulation of transcription from RNA polymerase II promoter by galactose"/>
    <property type="evidence" value="ECO:0007669"/>
    <property type="project" value="TreeGrafter"/>
</dbReference>
<dbReference type="GO" id="GO:0008270">
    <property type="term" value="F:zinc ion binding"/>
    <property type="evidence" value="ECO:0007669"/>
    <property type="project" value="InterPro"/>
</dbReference>
<keyword evidence="3" id="KW-0238">DNA-binding</keyword>
<dbReference type="PANTHER" id="PTHR47424">
    <property type="entry name" value="REGULATORY PROTEIN GAL4"/>
    <property type="match status" value="1"/>
</dbReference>
<name>A0A2I2GER1_9EURO</name>
<dbReference type="STRING" id="1392250.A0A2I2GER1"/>
<dbReference type="Proteomes" id="UP000234275">
    <property type="component" value="Unassembled WGS sequence"/>
</dbReference>
<feature type="region of interest" description="Disordered" evidence="6">
    <location>
        <begin position="1"/>
        <end position="21"/>
    </location>
</feature>
<comment type="caution">
    <text evidence="8">The sequence shown here is derived from an EMBL/GenBank/DDBJ whole genome shotgun (WGS) entry which is preliminary data.</text>
</comment>
<dbReference type="PROSITE" id="PS50048">
    <property type="entry name" value="ZN2_CY6_FUNGAL_2"/>
    <property type="match status" value="1"/>
</dbReference>
<evidence type="ECO:0000256" key="4">
    <source>
        <dbReference type="ARBA" id="ARBA00023163"/>
    </source>
</evidence>
<dbReference type="CDD" id="cd00067">
    <property type="entry name" value="GAL4"/>
    <property type="match status" value="1"/>
</dbReference>
<evidence type="ECO:0000256" key="6">
    <source>
        <dbReference type="SAM" id="MobiDB-lite"/>
    </source>
</evidence>
<sequence>MQPHEHLHRLSRRAGRERLRNSTACETCRQRKAKCDGGRPACARCRVKGASCTYSRDFLSAKRQSKHHPSVEHTPRSLVSVAVTPPTLPATQLETPPTTEISPRTELLHKSNSADADSSNDYYSAHGRFAGEVAIAIEERTGRAGGDTTRLVPFVDAPLFGDPNLDSTADSAGLAHEMPPRSYADRLVGIYWQHVDPMEPVLDRVQFFRDYDLWYSTCGDVSNRAGRDVWLSIVNVVFALAVQRQELMPLQTRNQEGNRFFQRAWTLLRPESIIWNPGSLEIIQCLMLLNRYLHCTNSPDKTWMTAGLACRMSQNMCSRPQATLSSEDSSKDRKIRERVLAGCIALDRCVSWSLGRTAAPSMAFLPRWLDCMPSNGNESHSRGHEEDLTRAMEFNEIAHQIQLAQTETRNPLAARLGLPRPYSQDNYHSVSTQLDACLSKLENGLHPDWRSDNLQNITNRASRAEAYLFHLRLAHYRIVLLRPMLARFYPRISHPKAGQMASYIPTMDDRIVRECAESCIEAAQKLASLTAETIEPYESMGLLPWWYRVYYLHIAGTNFLAAMFTSDLFNESVSQSWQNVLSALRAHEHLSPYVSQCIKTFETLSSRILNAQYPGTNDSHPLPLNEETPCFTFDDILQDLDFQFDPFQLGIDMFENEHE</sequence>
<proteinExistence type="predicted"/>
<dbReference type="AlphaFoldDB" id="A0A2I2GER1"/>
<protein>
    <submittedName>
        <fullName evidence="8">Putative fungal-specific transcription factor</fullName>
    </submittedName>
</protein>
<feature type="domain" description="Zn(2)-C6 fungal-type" evidence="7">
    <location>
        <begin position="24"/>
        <end position="54"/>
    </location>
</feature>
<dbReference type="GO" id="GO:0006351">
    <property type="term" value="P:DNA-templated transcription"/>
    <property type="evidence" value="ECO:0007669"/>
    <property type="project" value="InterPro"/>
</dbReference>
<evidence type="ECO:0000259" key="7">
    <source>
        <dbReference type="PROSITE" id="PS50048"/>
    </source>
</evidence>
<feature type="compositionally biased region" description="Basic residues" evidence="6">
    <location>
        <begin position="1"/>
        <end position="13"/>
    </location>
</feature>
<dbReference type="GO" id="GO:0000978">
    <property type="term" value="F:RNA polymerase II cis-regulatory region sequence-specific DNA binding"/>
    <property type="evidence" value="ECO:0007669"/>
    <property type="project" value="TreeGrafter"/>
</dbReference>
<keyword evidence="4" id="KW-0804">Transcription</keyword>
<evidence type="ECO:0000313" key="9">
    <source>
        <dbReference type="Proteomes" id="UP000234275"/>
    </source>
</evidence>
<dbReference type="GeneID" id="36551673"/>
<accession>A0A2I2GER1</accession>